<keyword evidence="1" id="KW-1133">Transmembrane helix</keyword>
<sequence>MKRIITNLKAFRDEDQGSLAIETVILIPLLFWAYLSMFAIFDSFRQHSINQKAAYTLGDIISRETTPLDNSYLNGTQEIFAYLTNNVSSDVSIRVTSVKYDANNNVYKRDWSKARGWKSPLSNNEVKELKHLLPVMPHNERVMVVETFAKYDAPFETGLRDREIDNFVFTRPRYAPRVLWSND</sequence>
<dbReference type="KEGG" id="tom:BWR18_12225"/>
<evidence type="ECO:0000256" key="1">
    <source>
        <dbReference type="SAM" id="Phobius"/>
    </source>
</evidence>
<evidence type="ECO:0008006" key="4">
    <source>
        <dbReference type="Google" id="ProtNLM"/>
    </source>
</evidence>
<dbReference type="STRING" id="299262.BWR18_12225"/>
<dbReference type="OrthoDB" id="7876207at2"/>
<proteinExistence type="predicted"/>
<name>A0A1P8MWQ7_9RHOB</name>
<accession>A0A1P8MWQ7</accession>
<protein>
    <recommendedName>
        <fullName evidence="4">Pilus assembly protein TadE</fullName>
    </recommendedName>
</protein>
<evidence type="ECO:0000313" key="2">
    <source>
        <dbReference type="EMBL" id="APX12359.1"/>
    </source>
</evidence>
<dbReference type="EMBL" id="CP019312">
    <property type="protein sequence ID" value="APX12359.1"/>
    <property type="molecule type" value="Genomic_DNA"/>
</dbReference>
<dbReference type="AlphaFoldDB" id="A0A1P8MWQ7"/>
<organism evidence="2 3">
    <name type="scientific">Tateyamaria omphalii</name>
    <dbReference type="NCBI Taxonomy" id="299262"/>
    <lineage>
        <taxon>Bacteria</taxon>
        <taxon>Pseudomonadati</taxon>
        <taxon>Pseudomonadota</taxon>
        <taxon>Alphaproteobacteria</taxon>
        <taxon>Rhodobacterales</taxon>
        <taxon>Roseobacteraceae</taxon>
        <taxon>Tateyamaria</taxon>
    </lineage>
</organism>
<keyword evidence="1" id="KW-0472">Membrane</keyword>
<dbReference type="RefSeq" id="WP_076628594.1">
    <property type="nucleotide sequence ID" value="NZ_CP019312.1"/>
</dbReference>
<keyword evidence="1" id="KW-0812">Transmembrane</keyword>
<dbReference type="Proteomes" id="UP000186336">
    <property type="component" value="Chromosome"/>
</dbReference>
<evidence type="ECO:0000313" key="3">
    <source>
        <dbReference type="Proteomes" id="UP000186336"/>
    </source>
</evidence>
<reference evidence="2 3" key="1">
    <citation type="submission" date="2017-01" db="EMBL/GenBank/DDBJ databases">
        <title>Complete genome of Tateyamaria omphalii DOK1-4 isolated from seawater in Dokdo.</title>
        <authorList>
            <person name="Kim J.H."/>
            <person name="Chi W.-J."/>
        </authorList>
    </citation>
    <scope>NUCLEOTIDE SEQUENCE [LARGE SCALE GENOMIC DNA]</scope>
    <source>
        <strain evidence="2 3">DOK1-4</strain>
    </source>
</reference>
<feature type="transmembrane region" description="Helical" evidence="1">
    <location>
        <begin position="20"/>
        <end position="41"/>
    </location>
</feature>
<gene>
    <name evidence="2" type="ORF">BWR18_12225</name>
</gene>
<keyword evidence="3" id="KW-1185">Reference proteome</keyword>